<dbReference type="Proteomes" id="UP000019376">
    <property type="component" value="Unassembled WGS sequence"/>
</dbReference>
<dbReference type="AlphaFoldDB" id="S7ZFS1"/>
<dbReference type="Pfam" id="PF19834">
    <property type="entry name" value="DUF6314"/>
    <property type="match status" value="2"/>
</dbReference>
<dbReference type="PhylomeDB" id="S7ZFS1"/>
<protein>
    <recommendedName>
        <fullName evidence="2">DUF6314 domain-containing protein</fullName>
    </recommendedName>
</protein>
<dbReference type="OrthoDB" id="66881at2759"/>
<dbReference type="eggNOG" id="ENOG502T0YQ">
    <property type="taxonomic scope" value="Eukaryota"/>
</dbReference>
<keyword evidence="4" id="KW-1185">Reference proteome</keyword>
<proteinExistence type="predicted"/>
<evidence type="ECO:0000313" key="4">
    <source>
        <dbReference type="Proteomes" id="UP000019376"/>
    </source>
</evidence>
<dbReference type="STRING" id="933388.S7ZFS1"/>
<evidence type="ECO:0000313" key="3">
    <source>
        <dbReference type="EMBL" id="EPS29525.1"/>
    </source>
</evidence>
<feature type="domain" description="DUF6314" evidence="2">
    <location>
        <begin position="17"/>
        <end position="126"/>
    </location>
</feature>
<evidence type="ECO:0000259" key="2">
    <source>
        <dbReference type="Pfam" id="PF19834"/>
    </source>
</evidence>
<dbReference type="HOGENOM" id="CLU_093209_0_0_1"/>
<name>S7ZFS1_PENO1</name>
<accession>S7ZFS1</accession>
<feature type="domain" description="DUF6314" evidence="2">
    <location>
        <begin position="166"/>
        <end position="219"/>
    </location>
</feature>
<gene>
    <name evidence="3" type="ORF">PDE_04475</name>
</gene>
<reference evidence="3 4" key="1">
    <citation type="journal article" date="2013" name="PLoS ONE">
        <title>Genomic and secretomic analyses reveal unique features of the lignocellulolytic enzyme system of Penicillium decumbens.</title>
        <authorList>
            <person name="Liu G."/>
            <person name="Zhang L."/>
            <person name="Wei X."/>
            <person name="Zou G."/>
            <person name="Qin Y."/>
            <person name="Ma L."/>
            <person name="Li J."/>
            <person name="Zheng H."/>
            <person name="Wang S."/>
            <person name="Wang C."/>
            <person name="Xun L."/>
            <person name="Zhao G.-P."/>
            <person name="Zhou Z."/>
            <person name="Qu Y."/>
        </authorList>
    </citation>
    <scope>NUCLEOTIDE SEQUENCE [LARGE SCALE GENOMIC DNA]</scope>
    <source>
        <strain evidence="4">114-2 / CGMCC 5302</strain>
    </source>
</reference>
<dbReference type="InterPro" id="IPR045632">
    <property type="entry name" value="DUF6314"/>
</dbReference>
<sequence length="220" mass="24495">MLSSRQLLPLLSSLGNSRWTLIRTLRSDNPLDLNGELRGTAAFTPLPSSAERDWLYSEEGEIPSAVTGGAAQPGLRWTKKYIWRESEDAGRISVWFVKVAPGPEEADYLFHTFDFADATYQGQGSHETEANPAARNSDVAERDSDGELVTPPLPPKSGLDETETTVLTAQGNHLCINDMYRTAYAFRIRSQTGEVVSWASRHVVRGPKKNQDIINRYERA</sequence>
<dbReference type="EMBL" id="KB644412">
    <property type="protein sequence ID" value="EPS29525.1"/>
    <property type="molecule type" value="Genomic_DNA"/>
</dbReference>
<organism evidence="3 4">
    <name type="scientific">Penicillium oxalicum (strain 114-2 / CGMCC 5302)</name>
    <name type="common">Penicillium decumbens</name>
    <dbReference type="NCBI Taxonomy" id="933388"/>
    <lineage>
        <taxon>Eukaryota</taxon>
        <taxon>Fungi</taxon>
        <taxon>Dikarya</taxon>
        <taxon>Ascomycota</taxon>
        <taxon>Pezizomycotina</taxon>
        <taxon>Eurotiomycetes</taxon>
        <taxon>Eurotiomycetidae</taxon>
        <taxon>Eurotiales</taxon>
        <taxon>Aspergillaceae</taxon>
        <taxon>Penicillium</taxon>
    </lineage>
</organism>
<evidence type="ECO:0000256" key="1">
    <source>
        <dbReference type="SAM" id="MobiDB-lite"/>
    </source>
</evidence>
<feature type="region of interest" description="Disordered" evidence="1">
    <location>
        <begin position="121"/>
        <end position="160"/>
    </location>
</feature>